<comment type="caution">
    <text evidence="1">The sequence shown here is derived from an EMBL/GenBank/DDBJ whole genome shotgun (WGS) entry which is preliminary data.</text>
</comment>
<dbReference type="AlphaFoldDB" id="A0A0F9GCB4"/>
<name>A0A0F9GCB4_9ZZZZ</name>
<evidence type="ECO:0000313" key="1">
    <source>
        <dbReference type="EMBL" id="KKL96378.1"/>
    </source>
</evidence>
<sequence>MAVRTWDYGAPSTVWTTAANWSGDTVPIAADEVIFDSTSVVAPLTGMAIGDTGGINFDLLYFKSTYTGGIGATQVPLHTSAQKIVIEGTGTYYIEIAEVATGQDQVVPLVIVNNKDAIVYLTGEECDGSWVCEITNLLVLAGTVYIGNDGTAEKSLAVQNLYVAPIYGRKSNATVTIDNDCERLKATAYAMNIYMHDGTVISDSAAALIEMYDGAFTYGTEGGGGTTDQLITALRLLGGAFNWVPESTGGAPVITTAYLFGGSFDASSAVNDDVSKTITTLYLFKGASLDVENNMGNITITNLYSHGGVIISDSGVKIAISYNQP</sequence>
<organism evidence="1">
    <name type="scientific">marine sediment metagenome</name>
    <dbReference type="NCBI Taxonomy" id="412755"/>
    <lineage>
        <taxon>unclassified sequences</taxon>
        <taxon>metagenomes</taxon>
        <taxon>ecological metagenomes</taxon>
    </lineage>
</organism>
<dbReference type="EMBL" id="LAZR01018447">
    <property type="protein sequence ID" value="KKL96378.1"/>
    <property type="molecule type" value="Genomic_DNA"/>
</dbReference>
<gene>
    <name evidence="1" type="ORF">LCGC14_1845070</name>
</gene>
<protein>
    <submittedName>
        <fullName evidence="1">Uncharacterized protein</fullName>
    </submittedName>
</protein>
<proteinExistence type="predicted"/>
<accession>A0A0F9GCB4</accession>
<reference evidence="1" key="1">
    <citation type="journal article" date="2015" name="Nature">
        <title>Complex archaea that bridge the gap between prokaryotes and eukaryotes.</title>
        <authorList>
            <person name="Spang A."/>
            <person name="Saw J.H."/>
            <person name="Jorgensen S.L."/>
            <person name="Zaremba-Niedzwiedzka K."/>
            <person name="Martijn J."/>
            <person name="Lind A.E."/>
            <person name="van Eijk R."/>
            <person name="Schleper C."/>
            <person name="Guy L."/>
            <person name="Ettema T.J."/>
        </authorList>
    </citation>
    <scope>NUCLEOTIDE SEQUENCE</scope>
</reference>